<evidence type="ECO:0000313" key="3">
    <source>
        <dbReference type="EMBL" id="CCE64410.1"/>
    </source>
</evidence>
<dbReference type="OrthoDB" id="4067584at2759"/>
<evidence type="ECO:0000313" key="4">
    <source>
        <dbReference type="Proteomes" id="UP000005666"/>
    </source>
</evidence>
<feature type="coiled-coil region" evidence="1">
    <location>
        <begin position="131"/>
        <end position="384"/>
    </location>
</feature>
<dbReference type="AlphaFoldDB" id="G8BWF9"/>
<sequence>MSNNTSKIPSLSLVDNTFDSTLHVNKKLKLSSDREMLSDVTNNAKNKYSYRKNSNDKNVSNISRLNSLYDMQNRRLMNKYIYGDAHAVEEVKKRERKIIKDMNHLINAIAEIDKETSSVMSSDLPEIRYQISKKKNGCAELEKEIMNLNSMLDLKQGDLDLFKRNEELEIKNLHLKYEVELQELENELQEELNQEKFKWEKQKQELENMKPSEEIAQEIEILKGELESAKIELNNIINQNEIQLNDYKAELQNKFEEFKKEKKAPLDKLISNKEQLKENIEKYETEIINITKEQDLLKKSQEDLREKIENYSQKLKNSENEMVPLNEKLMAVSKEFEILKSENDKLKELAFKEEQLYKEKYEQVEEEQLRRKKLENSIDELKGTIRCVAYYSTTELQDAYSIDIPSHTITSIDVAGNENNLNLKFSDNVNKKDEVKSLPNMYEFNRVIPSELIEESMMLCDEYQCYHDMCLENRTNFNLISVSASPWNKLRKAVFQLLIPKYLEKYNISLQSVFLSEEVYSQDLLLQYADTSMNPEDIKDGIDLKIEENSIELNSYSMEIKEDISELPTEVIEPKEITESGINILKFKFLEKNESELEQEENPINYYFVEFYNLETNYVLEKYVTPGETPTTPIGMIIKKLIQDTKSYFIFKMDKVDVTDLFTNISNKVSKLKNPKRKPN</sequence>
<keyword evidence="1" id="KW-0175">Coiled coil</keyword>
<dbReference type="KEGG" id="tpf:TPHA_0H02060"/>
<dbReference type="Gene3D" id="3.40.850.20">
    <property type="match status" value="1"/>
</dbReference>
<dbReference type="GeneID" id="11533705"/>
<dbReference type="RefSeq" id="XP_003686844.1">
    <property type="nucleotide sequence ID" value="XM_003686796.1"/>
</dbReference>
<organism evidence="3 4">
    <name type="scientific">Tetrapisispora phaffii (strain ATCC 24235 / CBS 4417 / NBRC 1672 / NRRL Y-8282 / UCD 70-5)</name>
    <name type="common">Yeast</name>
    <name type="synonym">Fabospora phaffii</name>
    <dbReference type="NCBI Taxonomy" id="1071381"/>
    <lineage>
        <taxon>Eukaryota</taxon>
        <taxon>Fungi</taxon>
        <taxon>Dikarya</taxon>
        <taxon>Ascomycota</taxon>
        <taxon>Saccharomycotina</taxon>
        <taxon>Saccharomycetes</taxon>
        <taxon>Saccharomycetales</taxon>
        <taxon>Saccharomycetaceae</taxon>
        <taxon>Tetrapisispora</taxon>
    </lineage>
</organism>
<reference evidence="3 4" key="1">
    <citation type="journal article" date="2011" name="Proc. Natl. Acad. Sci. U.S.A.">
        <title>Evolutionary erosion of yeast sex chromosomes by mating-type switching accidents.</title>
        <authorList>
            <person name="Gordon J.L."/>
            <person name="Armisen D."/>
            <person name="Proux-Wera E."/>
            <person name="Oheigeartaigh S.S."/>
            <person name="Byrne K.P."/>
            <person name="Wolfe K.H."/>
        </authorList>
    </citation>
    <scope>NUCLEOTIDE SEQUENCE [LARGE SCALE GENOMIC DNA]</scope>
    <source>
        <strain evidence="4">ATCC 24235 / CBS 4417 / NBRC 1672 / NRRL Y-8282 / UCD 70-5</strain>
    </source>
</reference>
<dbReference type="InterPro" id="IPR031852">
    <property type="entry name" value="Vik1/Cik1_MT-bd"/>
</dbReference>
<evidence type="ECO:0000256" key="1">
    <source>
        <dbReference type="SAM" id="Coils"/>
    </source>
</evidence>
<dbReference type="eggNOG" id="ENOG502RIY9">
    <property type="taxonomic scope" value="Eukaryota"/>
</dbReference>
<evidence type="ECO:0000259" key="2">
    <source>
        <dbReference type="Pfam" id="PF16796"/>
    </source>
</evidence>
<dbReference type="HOGENOM" id="CLU_025801_0_0_1"/>
<keyword evidence="4" id="KW-1185">Reference proteome</keyword>
<protein>
    <recommendedName>
        <fullName evidence="2">Spindle pole body-associated protein Vik1/Cik1 microtubule binding domain-containing protein</fullName>
    </recommendedName>
</protein>
<dbReference type="Proteomes" id="UP000005666">
    <property type="component" value="Chromosome 8"/>
</dbReference>
<dbReference type="Pfam" id="PF16796">
    <property type="entry name" value="Microtub_bd"/>
    <property type="match status" value="1"/>
</dbReference>
<gene>
    <name evidence="3" type="primary">TPHA0H02060</name>
    <name evidence="3" type="ordered locus">TPHA_0H02060</name>
</gene>
<feature type="domain" description="Spindle pole body-associated protein Vik1/Cik1 microtubule binding" evidence="2">
    <location>
        <begin position="365"/>
        <end position="525"/>
    </location>
</feature>
<dbReference type="OMA" id="EYQCYHD"/>
<name>G8BWF9_TETPH</name>
<dbReference type="GO" id="GO:0008017">
    <property type="term" value="F:microtubule binding"/>
    <property type="evidence" value="ECO:0007669"/>
    <property type="project" value="InterPro"/>
</dbReference>
<dbReference type="STRING" id="1071381.G8BWF9"/>
<dbReference type="EMBL" id="HE612863">
    <property type="protein sequence ID" value="CCE64410.1"/>
    <property type="molecule type" value="Genomic_DNA"/>
</dbReference>
<accession>G8BWF9</accession>
<proteinExistence type="predicted"/>